<feature type="transmembrane region" description="Helical" evidence="2">
    <location>
        <begin position="73"/>
        <end position="94"/>
    </location>
</feature>
<keyword evidence="2" id="KW-0472">Membrane</keyword>
<evidence type="ECO:0000256" key="1">
    <source>
        <dbReference type="SAM" id="MobiDB-lite"/>
    </source>
</evidence>
<proteinExistence type="predicted"/>
<feature type="transmembrane region" description="Helical" evidence="2">
    <location>
        <begin position="188"/>
        <end position="207"/>
    </location>
</feature>
<protein>
    <recommendedName>
        <fullName evidence="5">Glycosyltransferase RgtA/B/C/D-like domain-containing protein</fullName>
    </recommendedName>
</protein>
<keyword evidence="2" id="KW-0812">Transmembrane</keyword>
<reference evidence="3" key="1">
    <citation type="submission" date="2020-12" db="EMBL/GenBank/DDBJ databases">
        <title>Genomic characterization of non-nitrogen-fixing Frankia strains.</title>
        <authorList>
            <person name="Carlos-Shanley C."/>
            <person name="Guerra T."/>
            <person name="Hahn D."/>
        </authorList>
    </citation>
    <scope>NUCLEOTIDE SEQUENCE</scope>
    <source>
        <strain evidence="3">CN6</strain>
    </source>
</reference>
<name>A0A937RI39_9ACTN</name>
<gene>
    <name evidence="3" type="ORF">I7412_11380</name>
</gene>
<accession>A0A937RI39</accession>
<comment type="caution">
    <text evidence="3">The sequence shown here is derived from an EMBL/GenBank/DDBJ whole genome shotgun (WGS) entry which is preliminary data.</text>
</comment>
<feature type="transmembrane region" description="Helical" evidence="2">
    <location>
        <begin position="421"/>
        <end position="445"/>
    </location>
</feature>
<keyword evidence="4" id="KW-1185">Reference proteome</keyword>
<organism evidence="3 4">
    <name type="scientific">Frankia nepalensis</name>
    <dbReference type="NCBI Taxonomy" id="1836974"/>
    <lineage>
        <taxon>Bacteria</taxon>
        <taxon>Bacillati</taxon>
        <taxon>Actinomycetota</taxon>
        <taxon>Actinomycetes</taxon>
        <taxon>Frankiales</taxon>
        <taxon>Frankiaceae</taxon>
        <taxon>Frankia</taxon>
    </lineage>
</organism>
<keyword evidence="2" id="KW-1133">Transmembrane helix</keyword>
<evidence type="ECO:0000256" key="2">
    <source>
        <dbReference type="SAM" id="Phobius"/>
    </source>
</evidence>
<dbReference type="EMBL" id="JAEACQ010000163">
    <property type="protein sequence ID" value="MBL7627759.1"/>
    <property type="molecule type" value="Genomic_DNA"/>
</dbReference>
<feature type="transmembrane region" description="Helical" evidence="2">
    <location>
        <begin position="155"/>
        <end position="176"/>
    </location>
</feature>
<dbReference type="Proteomes" id="UP000604475">
    <property type="component" value="Unassembled WGS sequence"/>
</dbReference>
<feature type="compositionally biased region" description="Basic and acidic residues" evidence="1">
    <location>
        <begin position="300"/>
        <end position="312"/>
    </location>
</feature>
<dbReference type="AlphaFoldDB" id="A0A937RI39"/>
<evidence type="ECO:0008006" key="5">
    <source>
        <dbReference type="Google" id="ProtNLM"/>
    </source>
</evidence>
<feature type="transmembrane region" description="Helical" evidence="2">
    <location>
        <begin position="335"/>
        <end position="355"/>
    </location>
</feature>
<feature type="transmembrane region" description="Helical" evidence="2">
    <location>
        <begin position="267"/>
        <end position="289"/>
    </location>
</feature>
<sequence>MPAALAATVVAALVALRAVLDRPLWYDEIWRPHFLAEPAATFWSELAHANTPSALGWAALTRLVGEVAGWHAWALRLPELVALVALPAVAYAFVRRFTGPAAAGLAAASLGLSGVVVDLGTQLKPYAVEALAALAVVWLWGAARRPTVARTTAGAVSLFAVPAAFLIIPLAAGDVVAAGRGWRPRARAALTAAPALAICGLHTALFIGHQSSQRASRFWDTQFLAGRGPLDAVGFVAGELVRILGGAPTGVDRYDPNLVHPATDATFAAAWLLAPAAALAFAFGVVALHRFDKIGQPMRDPGDARRLTHPDGGRAGSPASQAMAPAHAWGAGRQLLVAVLGALLIALAASVGRYWPFGANRTNTFLVPLLVAVVAVGADRVGPRRGAPPAAGRGGAGPGAPPGGRWRATALAWRAVPAGRVVLAGALVVLAAAPVASASALWPLWRERHEIRPVALMVDATTLARGLYQPGDVVVVGGRLARSGWLYATGVSDDGPYLPPPAAAAPPAGPRLPEDSTLFLTAVGEGEARAALAARTGPAPERLLLFVLVYDRGGADAELADLRAAGWCPTETFEFPGTGTLRVLGGCAGGPSAAPSAGG</sequence>
<evidence type="ECO:0000313" key="3">
    <source>
        <dbReference type="EMBL" id="MBL7627759.1"/>
    </source>
</evidence>
<evidence type="ECO:0000313" key="4">
    <source>
        <dbReference type="Proteomes" id="UP000604475"/>
    </source>
</evidence>
<feature type="transmembrane region" description="Helical" evidence="2">
    <location>
        <begin position="101"/>
        <end position="120"/>
    </location>
</feature>
<feature type="region of interest" description="Disordered" evidence="1">
    <location>
        <begin position="299"/>
        <end position="321"/>
    </location>
</feature>
<feature type="transmembrane region" description="Helical" evidence="2">
    <location>
        <begin position="126"/>
        <end position="143"/>
    </location>
</feature>
<feature type="transmembrane region" description="Helical" evidence="2">
    <location>
        <begin position="228"/>
        <end position="247"/>
    </location>
</feature>